<dbReference type="InterPro" id="IPR002110">
    <property type="entry name" value="Ankyrin_rpt"/>
</dbReference>
<feature type="region of interest" description="Disordered" evidence="4">
    <location>
        <begin position="690"/>
        <end position="731"/>
    </location>
</feature>
<proteinExistence type="predicted"/>
<feature type="repeat" description="ANK" evidence="3">
    <location>
        <begin position="468"/>
        <end position="500"/>
    </location>
</feature>
<dbReference type="Pfam" id="PF13637">
    <property type="entry name" value="Ank_4"/>
    <property type="match status" value="1"/>
</dbReference>
<feature type="repeat" description="ANK" evidence="3">
    <location>
        <begin position="435"/>
        <end position="467"/>
    </location>
</feature>
<dbReference type="Gene3D" id="1.25.40.20">
    <property type="entry name" value="Ankyrin repeat-containing domain"/>
    <property type="match status" value="3"/>
</dbReference>
<evidence type="ECO:0000256" key="3">
    <source>
        <dbReference type="PROSITE-ProRule" id="PRU00023"/>
    </source>
</evidence>
<dbReference type="PANTHER" id="PTHR24198">
    <property type="entry name" value="ANKYRIN REPEAT AND PROTEIN KINASE DOMAIN-CONTAINING PROTEIN"/>
    <property type="match status" value="1"/>
</dbReference>
<dbReference type="PROSITE" id="PS50297">
    <property type="entry name" value="ANK_REP_REGION"/>
    <property type="match status" value="4"/>
</dbReference>
<evidence type="ECO:0000256" key="1">
    <source>
        <dbReference type="ARBA" id="ARBA00022737"/>
    </source>
</evidence>
<feature type="repeat" description="ANK" evidence="3">
    <location>
        <begin position="568"/>
        <end position="593"/>
    </location>
</feature>
<name>A0AA39QYI8_9LECA</name>
<reference evidence="5" key="1">
    <citation type="submission" date="2023-03" db="EMBL/GenBank/DDBJ databases">
        <title>Complete genome of Cladonia borealis.</title>
        <authorList>
            <person name="Park H."/>
        </authorList>
    </citation>
    <scope>NUCLEOTIDE SEQUENCE</scope>
    <source>
        <strain evidence="5">ANT050790</strain>
    </source>
</reference>
<sequence length="731" mass="80426">MDPFSLTVGILTLLSAGGTIGKTLNKITTLKAPDVLFALNNEVVDLQIVVQDVSNLLHQHSEITQAAPIGSICFALDKSKQTLLTLESFIAYELTTTTGKDNELRLDRSAWFRLEPKVLKLKNDIRDNRVRLSVALNVLSSSTSLEIGAQIRQLRFTVESVSLNTAAARGELVSQMQDLASLVQGPLRSRTVFKITLKSCNVNCRCSCHKRGRLKSPKFLTPILGSIMVGYNAIPGLAQRCNDLSCKGQFTKITYTYAFPEWFISRVVYFNFKNEQLRGPELCLRVVRVRPRDADIFVAVQDDREELALEHTKRLLLAGEASVLDVNPIGESALFMAIGFANFDLMDLLINAGSDIFYEDNKGVSPCALAWQRLLDSGENEEVKRKLRHHFHDDSQLVAFDLPDLTGAFLNLSGKDFYNVLASTPRPTIDVADSAGRTTLAWAARQGDEDVVEALLACGADPNHKDTVGSTPLHMSVYASTPECLRLLLNAQADVDIRDNDGDTALAVAIQFEDQTDFSELLLSHGADIECTNNLDWTPLRSAAKNKRHKQVSLLLGKGASINASASDGRTALHLAIIHRSSAVVKILMDNPALDYELKLDDGSTAIHLAAQFSDFETLKILQAANLSHIDLDAVSANGGTAFDFARWRRDRNEDWADSALEPRDEDPEAWYEAFEELIISILMSQGKDVLEDSESECSAPSGFIENDAPEGSEDQGDEGDEAYDTAEEEG</sequence>
<dbReference type="EMBL" id="JAFEKC020000015">
    <property type="protein sequence ID" value="KAK0510669.1"/>
    <property type="molecule type" value="Genomic_DNA"/>
</dbReference>
<evidence type="ECO:0000313" key="5">
    <source>
        <dbReference type="EMBL" id="KAK0510669.1"/>
    </source>
</evidence>
<dbReference type="PANTHER" id="PTHR24198:SF165">
    <property type="entry name" value="ANKYRIN REPEAT-CONTAINING PROTEIN-RELATED"/>
    <property type="match status" value="1"/>
</dbReference>
<feature type="repeat" description="ANK" evidence="3">
    <location>
        <begin position="535"/>
        <end position="567"/>
    </location>
</feature>
<dbReference type="PROSITE" id="PS50088">
    <property type="entry name" value="ANK_REPEAT"/>
    <property type="match status" value="6"/>
</dbReference>
<evidence type="ECO:0008006" key="7">
    <source>
        <dbReference type="Google" id="ProtNLM"/>
    </source>
</evidence>
<dbReference type="SUPFAM" id="SSF48403">
    <property type="entry name" value="Ankyrin repeat"/>
    <property type="match status" value="1"/>
</dbReference>
<keyword evidence="6" id="KW-1185">Reference proteome</keyword>
<keyword evidence="1" id="KW-0677">Repeat</keyword>
<dbReference type="Pfam" id="PF12796">
    <property type="entry name" value="Ank_2"/>
    <property type="match status" value="1"/>
</dbReference>
<keyword evidence="2 3" id="KW-0040">ANK repeat</keyword>
<dbReference type="AlphaFoldDB" id="A0AA39QYI8"/>
<accession>A0AA39QYI8</accession>
<protein>
    <recommendedName>
        <fullName evidence="7">Ankyrin</fullName>
    </recommendedName>
</protein>
<dbReference type="Proteomes" id="UP001166286">
    <property type="component" value="Unassembled WGS sequence"/>
</dbReference>
<evidence type="ECO:0000256" key="4">
    <source>
        <dbReference type="SAM" id="MobiDB-lite"/>
    </source>
</evidence>
<dbReference type="SMART" id="SM00248">
    <property type="entry name" value="ANK"/>
    <property type="match status" value="7"/>
</dbReference>
<gene>
    <name evidence="5" type="ORF">JMJ35_007101</name>
</gene>
<comment type="caution">
    <text evidence="5">The sequence shown here is derived from an EMBL/GenBank/DDBJ whole genome shotgun (WGS) entry which is preliminary data.</text>
</comment>
<feature type="repeat" description="ANK" evidence="3">
    <location>
        <begin position="501"/>
        <end position="534"/>
    </location>
</feature>
<feature type="repeat" description="ANK" evidence="3">
    <location>
        <begin position="329"/>
        <end position="361"/>
    </location>
</feature>
<organism evidence="5 6">
    <name type="scientific">Cladonia borealis</name>
    <dbReference type="NCBI Taxonomy" id="184061"/>
    <lineage>
        <taxon>Eukaryota</taxon>
        <taxon>Fungi</taxon>
        <taxon>Dikarya</taxon>
        <taxon>Ascomycota</taxon>
        <taxon>Pezizomycotina</taxon>
        <taxon>Lecanoromycetes</taxon>
        <taxon>OSLEUM clade</taxon>
        <taxon>Lecanoromycetidae</taxon>
        <taxon>Lecanorales</taxon>
        <taxon>Lecanorineae</taxon>
        <taxon>Cladoniaceae</taxon>
        <taxon>Cladonia</taxon>
    </lineage>
</organism>
<evidence type="ECO:0000313" key="6">
    <source>
        <dbReference type="Proteomes" id="UP001166286"/>
    </source>
</evidence>
<dbReference type="InterPro" id="IPR036770">
    <property type="entry name" value="Ankyrin_rpt-contain_sf"/>
</dbReference>
<feature type="compositionally biased region" description="Acidic residues" evidence="4">
    <location>
        <begin position="708"/>
        <end position="731"/>
    </location>
</feature>
<evidence type="ECO:0000256" key="2">
    <source>
        <dbReference type="ARBA" id="ARBA00023043"/>
    </source>
</evidence>